<feature type="transmembrane region" description="Helical" evidence="16">
    <location>
        <begin position="155"/>
        <end position="174"/>
    </location>
</feature>
<dbReference type="PANTHER" id="PTHR43520">
    <property type="entry name" value="ATP7, ISOFORM B"/>
    <property type="match status" value="1"/>
</dbReference>
<dbReference type="EMBL" id="WOTB01000003">
    <property type="protein sequence ID" value="NHN83770.1"/>
    <property type="molecule type" value="Genomic_DNA"/>
</dbReference>
<name>A0ABX0JMB9_9PROT</name>
<keyword evidence="16" id="KW-1003">Cell membrane</keyword>
<dbReference type="InterPro" id="IPR044492">
    <property type="entry name" value="P_typ_ATPase_HD_dom"/>
</dbReference>
<dbReference type="Gene3D" id="2.70.150.10">
    <property type="entry name" value="Calcium-transporting ATPase, cytoplasmic transduction domain A"/>
    <property type="match status" value="1"/>
</dbReference>
<dbReference type="InterPro" id="IPR018303">
    <property type="entry name" value="ATPase_P-typ_P_site"/>
</dbReference>
<dbReference type="PRINTS" id="PR00119">
    <property type="entry name" value="CATATPASE"/>
</dbReference>
<evidence type="ECO:0000256" key="15">
    <source>
        <dbReference type="ARBA" id="ARBA00023136"/>
    </source>
</evidence>
<evidence type="ECO:0000256" key="1">
    <source>
        <dbReference type="ARBA" id="ARBA00004127"/>
    </source>
</evidence>
<keyword evidence="10" id="KW-0460">Magnesium</keyword>
<keyword evidence="15 16" id="KW-0472">Membrane</keyword>
<dbReference type="NCBIfam" id="TIGR01494">
    <property type="entry name" value="ATPase_P-type"/>
    <property type="match status" value="2"/>
</dbReference>
<dbReference type="EC" id="3.6.3.3" evidence="18"/>
<keyword evidence="4 16" id="KW-0812">Transmembrane</keyword>
<feature type="transmembrane region" description="Helical" evidence="16">
    <location>
        <begin position="397"/>
        <end position="419"/>
    </location>
</feature>
<feature type="transmembrane region" description="Helical" evidence="16">
    <location>
        <begin position="216"/>
        <end position="239"/>
    </location>
</feature>
<keyword evidence="12 16" id="KW-1133">Transmembrane helix</keyword>
<dbReference type="PROSITE" id="PS01047">
    <property type="entry name" value="HMA_1"/>
    <property type="match status" value="2"/>
</dbReference>
<keyword evidence="6" id="KW-0677">Repeat</keyword>
<evidence type="ECO:0000313" key="18">
    <source>
        <dbReference type="EMBL" id="NHN83770.1"/>
    </source>
</evidence>
<dbReference type="PROSITE" id="PS50846">
    <property type="entry name" value="HMA_2"/>
    <property type="match status" value="2"/>
</dbReference>
<dbReference type="InterPro" id="IPR006122">
    <property type="entry name" value="HMA_Cu_ion-bd"/>
</dbReference>
<dbReference type="CDD" id="cd00371">
    <property type="entry name" value="HMA"/>
    <property type="match status" value="2"/>
</dbReference>
<dbReference type="NCBIfam" id="TIGR00003">
    <property type="entry name" value="copper ion binding protein"/>
    <property type="match status" value="1"/>
</dbReference>
<evidence type="ECO:0000256" key="13">
    <source>
        <dbReference type="ARBA" id="ARBA00023008"/>
    </source>
</evidence>
<evidence type="ECO:0000256" key="8">
    <source>
        <dbReference type="ARBA" id="ARBA00022796"/>
    </source>
</evidence>
<evidence type="ECO:0000256" key="6">
    <source>
        <dbReference type="ARBA" id="ARBA00022737"/>
    </source>
</evidence>
<organism evidence="18 19">
    <name type="scientific">Acetobacter musti</name>
    <dbReference type="NCBI Taxonomy" id="864732"/>
    <lineage>
        <taxon>Bacteria</taxon>
        <taxon>Pseudomonadati</taxon>
        <taxon>Pseudomonadota</taxon>
        <taxon>Alphaproteobacteria</taxon>
        <taxon>Acetobacterales</taxon>
        <taxon>Acetobacteraceae</taxon>
        <taxon>Acetobacter</taxon>
    </lineage>
</organism>
<keyword evidence="7 16" id="KW-0547">Nucleotide-binding</keyword>
<keyword evidence="3" id="KW-0813">Transport</keyword>
<dbReference type="PROSITE" id="PS00154">
    <property type="entry name" value="ATPASE_E1_E2"/>
    <property type="match status" value="1"/>
</dbReference>
<feature type="transmembrane region" description="Helical" evidence="16">
    <location>
        <begin position="425"/>
        <end position="446"/>
    </location>
</feature>
<dbReference type="SUPFAM" id="SSF55008">
    <property type="entry name" value="HMA, heavy metal-associated domain"/>
    <property type="match status" value="2"/>
</dbReference>
<evidence type="ECO:0000256" key="14">
    <source>
        <dbReference type="ARBA" id="ARBA00023065"/>
    </source>
</evidence>
<evidence type="ECO:0000259" key="17">
    <source>
        <dbReference type="PROSITE" id="PS50846"/>
    </source>
</evidence>
<evidence type="ECO:0000256" key="10">
    <source>
        <dbReference type="ARBA" id="ARBA00022842"/>
    </source>
</evidence>
<keyword evidence="14" id="KW-0406">Ion transport</keyword>
<gene>
    <name evidence="18" type="primary">cadA</name>
    <name evidence="18" type="ORF">GOB93_03825</name>
</gene>
<dbReference type="InterPro" id="IPR023299">
    <property type="entry name" value="ATPase_P-typ_cyto_dom_N"/>
</dbReference>
<dbReference type="InterPro" id="IPR059000">
    <property type="entry name" value="ATPase_P-type_domA"/>
</dbReference>
<feature type="domain" description="HMA" evidence="17">
    <location>
        <begin position="3"/>
        <end position="68"/>
    </location>
</feature>
<dbReference type="Proteomes" id="UP000635278">
    <property type="component" value="Unassembled WGS sequence"/>
</dbReference>
<dbReference type="RefSeq" id="WP_173582194.1">
    <property type="nucleotide sequence ID" value="NZ_WOTB01000003.1"/>
</dbReference>
<dbReference type="Gene3D" id="3.40.50.1000">
    <property type="entry name" value="HAD superfamily/HAD-like"/>
    <property type="match status" value="1"/>
</dbReference>
<dbReference type="InterPro" id="IPR023214">
    <property type="entry name" value="HAD_sf"/>
</dbReference>
<keyword evidence="5 16" id="KW-0479">Metal-binding</keyword>
<dbReference type="NCBIfam" id="TIGR01511">
    <property type="entry name" value="ATPase-IB1_Cu"/>
    <property type="match status" value="1"/>
</dbReference>
<dbReference type="CDD" id="cd02094">
    <property type="entry name" value="P-type_ATPase_Cu-like"/>
    <property type="match status" value="1"/>
</dbReference>
<dbReference type="SFLD" id="SFLDG00002">
    <property type="entry name" value="C1.7:_P-type_atpase_like"/>
    <property type="match status" value="1"/>
</dbReference>
<dbReference type="Gene3D" id="3.40.1110.10">
    <property type="entry name" value="Calcium-transporting ATPase, cytoplasmic domain N"/>
    <property type="match status" value="1"/>
</dbReference>
<dbReference type="SUPFAM" id="SSF81653">
    <property type="entry name" value="Calcium ATPase, transduction domain A"/>
    <property type="match status" value="1"/>
</dbReference>
<keyword evidence="19" id="KW-1185">Reference proteome</keyword>
<feature type="domain" description="HMA" evidence="17">
    <location>
        <begin position="70"/>
        <end position="135"/>
    </location>
</feature>
<dbReference type="SUPFAM" id="SSF56784">
    <property type="entry name" value="HAD-like"/>
    <property type="match status" value="1"/>
</dbReference>
<keyword evidence="18" id="KW-0378">Hydrolase</keyword>
<dbReference type="Pfam" id="PF00122">
    <property type="entry name" value="E1-E2_ATPase"/>
    <property type="match status" value="1"/>
</dbReference>
<keyword evidence="13" id="KW-0186">Copper</keyword>
<feature type="transmembrane region" description="Helical" evidence="16">
    <location>
        <begin position="736"/>
        <end position="755"/>
    </location>
</feature>
<dbReference type="InterPro" id="IPR006121">
    <property type="entry name" value="HMA_dom"/>
</dbReference>
<keyword evidence="8" id="KW-0187">Copper transport</keyword>
<dbReference type="GO" id="GO:0016787">
    <property type="term" value="F:hydrolase activity"/>
    <property type="evidence" value="ECO:0007669"/>
    <property type="project" value="UniProtKB-KW"/>
</dbReference>
<proteinExistence type="inferred from homology"/>
<dbReference type="InterPro" id="IPR001757">
    <property type="entry name" value="P_typ_ATPase"/>
</dbReference>
<evidence type="ECO:0000256" key="12">
    <source>
        <dbReference type="ARBA" id="ARBA00022989"/>
    </source>
</evidence>
<dbReference type="InterPro" id="IPR027256">
    <property type="entry name" value="P-typ_ATPase_IB"/>
</dbReference>
<dbReference type="PANTHER" id="PTHR43520:SF8">
    <property type="entry name" value="P-TYPE CU(+) TRANSPORTER"/>
    <property type="match status" value="1"/>
</dbReference>
<dbReference type="InterPro" id="IPR036412">
    <property type="entry name" value="HAD-like_sf"/>
</dbReference>
<evidence type="ECO:0000256" key="2">
    <source>
        <dbReference type="ARBA" id="ARBA00006024"/>
    </source>
</evidence>
<evidence type="ECO:0000256" key="16">
    <source>
        <dbReference type="RuleBase" id="RU362081"/>
    </source>
</evidence>
<dbReference type="Pfam" id="PF00403">
    <property type="entry name" value="HMA"/>
    <property type="match status" value="2"/>
</dbReference>
<reference evidence="18 19" key="1">
    <citation type="journal article" date="2020" name="Int. J. Syst. Evol. Microbiol.">
        <title>Novel acetic acid bacteria from cider fermentations: Acetobacter conturbans sp. nov. and Acetobacter fallax sp. nov.</title>
        <authorList>
            <person name="Sombolestani A.S."/>
            <person name="Cleenwerck I."/>
            <person name="Cnockaert M."/>
            <person name="Borremans W."/>
            <person name="Wieme A.D."/>
            <person name="De Vuyst L."/>
            <person name="Vandamme P."/>
        </authorList>
    </citation>
    <scope>NUCLEOTIDE SEQUENCE [LARGE SCALE GENOMIC DNA]</scope>
    <source>
        <strain evidence="18 19">LMG 30640</strain>
    </source>
</reference>
<comment type="caution">
    <text evidence="18">The sequence shown here is derived from an EMBL/GenBank/DDBJ whole genome shotgun (WGS) entry which is preliminary data.</text>
</comment>
<dbReference type="SFLD" id="SFLDS00003">
    <property type="entry name" value="Haloacid_Dehalogenase"/>
    <property type="match status" value="1"/>
</dbReference>
<dbReference type="InterPro" id="IPR008250">
    <property type="entry name" value="ATPase_P-typ_transduc_dom_A_sf"/>
</dbReference>
<dbReference type="NCBIfam" id="TIGR01512">
    <property type="entry name" value="ATPase-IB2_Cd"/>
    <property type="match status" value="1"/>
</dbReference>
<accession>A0ABX0JMB9</accession>
<evidence type="ECO:0000313" key="19">
    <source>
        <dbReference type="Proteomes" id="UP000635278"/>
    </source>
</evidence>
<keyword evidence="9 16" id="KW-0067">ATP-binding</keyword>
<evidence type="ECO:0000256" key="9">
    <source>
        <dbReference type="ARBA" id="ARBA00022840"/>
    </source>
</evidence>
<sequence length="799" mass="81623">MAASISLPVEGMTCAACAARIEKVLNRLEGVTAHVNFAAGKASVTLGEKHAPVGDIEAAIGRAGFTVPHEHVVLSIEGMTCAACATRIEKVLNRLEGVTAHVNFASARTTADITPGLAGIDDLIAAVKGAGFQAELTETDEAARLARRAGLRRRLWIEFIAGAVMTLPLLLQMAPGAGHVLMLPRWIQLVLASVVQFWPGLKFYRGAWAALRGGGANMDVLVALGTTIAWLSSAVVTVFGLNAPVWFESGATVLTLVTAGRLMEANAKDQAASGIARLVKLQPQTAHVETADGVHDQPAAGLALGDVFVVRPGEAVPTDGSVLTGESALDEAMLTGESLPVMRGPGDLVRGGTINGDGVLRVKATAVGADTALARITRMVDEAEGSKAPIERLVDRVSAIFVPVILAIALLTLGIGWAASGSFEWSLLNAVAVLVVACPCALGLATPTAIMVGAGRGAAAGLLFRSAEALEQMGRISVLLLDKTGTLTEGRPEVTGVFPTDGLARGDVLALAAGMERDSTHPLAKAVRNAATEAGVTPADVTDGQAVAGHGLTAQAGGVLVRLGSERFLGTVPQGPAAEAALLGETLIGVERNGVIAGWIAVADTIRADAAQAVELLKDLGIRPVMVTGDSEAAARRVATAVGITDVRAGVLPGDKAAEVADAREFAGESGLIGMVGDGINDAPALAAADVGIAMGSGTDVALDTAAVVLMRSQLLALVDAVSLSRATSRKIRQNLFFACIYNGLGVPLAAFGILPPMLSGAAMAMSSVSVVSNALLLNRWRPVSQDVRSVPMIAGAGQ</sequence>
<dbReference type="NCBIfam" id="TIGR01525">
    <property type="entry name" value="ATPase-IB_hvy"/>
    <property type="match status" value="1"/>
</dbReference>
<dbReference type="InterPro" id="IPR036163">
    <property type="entry name" value="HMA_dom_sf"/>
</dbReference>
<evidence type="ECO:0000256" key="4">
    <source>
        <dbReference type="ARBA" id="ARBA00022692"/>
    </source>
</evidence>
<dbReference type="PRINTS" id="PR00120">
    <property type="entry name" value="HATPASE"/>
</dbReference>
<dbReference type="Gene3D" id="3.30.70.100">
    <property type="match status" value="2"/>
</dbReference>
<keyword evidence="11" id="KW-1278">Translocase</keyword>
<protein>
    <submittedName>
        <fullName evidence="18">Cadmium-translocating P-type ATPase</fullName>
        <ecNumber evidence="18">3.6.3.3</ecNumber>
    </submittedName>
</protein>
<evidence type="ECO:0000256" key="7">
    <source>
        <dbReference type="ARBA" id="ARBA00022741"/>
    </source>
</evidence>
<dbReference type="SFLD" id="SFLDF00027">
    <property type="entry name" value="p-type_atpase"/>
    <property type="match status" value="1"/>
</dbReference>
<dbReference type="SUPFAM" id="SSF81665">
    <property type="entry name" value="Calcium ATPase, transmembrane domain M"/>
    <property type="match status" value="1"/>
</dbReference>
<evidence type="ECO:0000256" key="3">
    <source>
        <dbReference type="ARBA" id="ARBA00022448"/>
    </source>
</evidence>
<evidence type="ECO:0000256" key="5">
    <source>
        <dbReference type="ARBA" id="ARBA00022723"/>
    </source>
</evidence>
<comment type="subcellular location">
    <subcellularLocation>
        <location evidence="16">Cell membrane</location>
    </subcellularLocation>
    <subcellularLocation>
        <location evidence="1">Endomembrane system</location>
        <topology evidence="1">Multi-pass membrane protein</topology>
    </subcellularLocation>
</comment>
<evidence type="ECO:0000256" key="11">
    <source>
        <dbReference type="ARBA" id="ARBA00022967"/>
    </source>
</evidence>
<comment type="similarity">
    <text evidence="2 16">Belongs to the cation transport ATPase (P-type) (TC 3.A.3) family. Type IB subfamily.</text>
</comment>
<dbReference type="InterPro" id="IPR017969">
    <property type="entry name" value="Heavy-metal-associated_CS"/>
</dbReference>
<dbReference type="InterPro" id="IPR023298">
    <property type="entry name" value="ATPase_P-typ_TM_dom_sf"/>
</dbReference>
<dbReference type="Pfam" id="PF00702">
    <property type="entry name" value="Hydrolase"/>
    <property type="match status" value="1"/>
</dbReference>